<dbReference type="VEuPathDB" id="FungiDB:SCODWIG_03948"/>
<dbReference type="SUPFAM" id="SSF47672">
    <property type="entry name" value="Transferrin receptor-like dimerisation domain"/>
    <property type="match status" value="1"/>
</dbReference>
<dbReference type="Gene3D" id="1.20.930.40">
    <property type="entry name" value="Transferrin receptor-like, dimerisation domain"/>
    <property type="match status" value="1"/>
</dbReference>
<dbReference type="Pfam" id="PF04253">
    <property type="entry name" value="TFR_dimer"/>
    <property type="match status" value="1"/>
</dbReference>
<dbReference type="InterPro" id="IPR039373">
    <property type="entry name" value="Peptidase_M28B"/>
</dbReference>
<evidence type="ECO:0000259" key="1">
    <source>
        <dbReference type="Pfam" id="PF04253"/>
    </source>
</evidence>
<reference evidence="3" key="1">
    <citation type="submission" date="2018-06" db="EMBL/GenBank/DDBJ databases">
        <authorList>
            <person name="Guldener U."/>
        </authorList>
    </citation>
    <scope>NUCLEOTIDE SEQUENCE [LARGE SCALE GENOMIC DNA]</scope>
    <source>
        <strain evidence="3">UTAD17</strain>
    </source>
</reference>
<dbReference type="Proteomes" id="UP000262825">
    <property type="component" value="Unassembled WGS sequence"/>
</dbReference>
<dbReference type="PANTHER" id="PTHR10404">
    <property type="entry name" value="N-ACETYLATED-ALPHA-LINKED ACIDIC DIPEPTIDASE"/>
    <property type="match status" value="1"/>
</dbReference>
<name>A0A376BC47_9ASCO</name>
<proteinExistence type="predicted"/>
<feature type="domain" description="Transferrin receptor-like dimerisation" evidence="1">
    <location>
        <begin position="25"/>
        <end position="132"/>
    </location>
</feature>
<dbReference type="EMBL" id="UFAJ01001230">
    <property type="protein sequence ID" value="SSD62186.1"/>
    <property type="molecule type" value="Genomic_DNA"/>
</dbReference>
<dbReference type="PANTHER" id="PTHR10404:SF46">
    <property type="entry name" value="VACUOLAR PROTEIN SORTING-ASSOCIATED PROTEIN 70"/>
    <property type="match status" value="1"/>
</dbReference>
<evidence type="ECO:0000313" key="3">
    <source>
        <dbReference type="Proteomes" id="UP000262825"/>
    </source>
</evidence>
<gene>
    <name evidence="2" type="ORF">SCODWIG_03948</name>
</gene>
<accession>A0A376BC47</accession>
<protein>
    <recommendedName>
        <fullName evidence="1">Transferrin receptor-like dimerisation domain-containing protein</fullName>
    </recommendedName>
</protein>
<keyword evidence="3" id="KW-1185">Reference proteome</keyword>
<organism evidence="2 3">
    <name type="scientific">Saccharomycodes ludwigii</name>
    <dbReference type="NCBI Taxonomy" id="36035"/>
    <lineage>
        <taxon>Eukaryota</taxon>
        <taxon>Fungi</taxon>
        <taxon>Dikarya</taxon>
        <taxon>Ascomycota</taxon>
        <taxon>Saccharomycotina</taxon>
        <taxon>Saccharomycetes</taxon>
        <taxon>Saccharomycodales</taxon>
        <taxon>Saccharomycodaceae</taxon>
        <taxon>Saccharomycodes</taxon>
    </lineage>
</organism>
<dbReference type="AlphaFoldDB" id="A0A376BC47"/>
<dbReference type="InterPro" id="IPR036757">
    <property type="entry name" value="TFR-like_dimer_dom_sf"/>
</dbReference>
<dbReference type="InterPro" id="IPR007365">
    <property type="entry name" value="TFR-like_dimer_dom"/>
</dbReference>
<sequence>MRKGMEELTKPTLGELVNGTSLEFNKFINTSITTDSQTDSLQTQYDHIDELPFYKRIALRWKIFGFNKKLQYFERIFLHKKGLKGRPWFKHVVYASGRDTGYEGFAFPGLKEALDDSNVEDFYYWTKVLHKIGKKLNKLD</sequence>
<dbReference type="GO" id="GO:0004180">
    <property type="term" value="F:carboxypeptidase activity"/>
    <property type="evidence" value="ECO:0007669"/>
    <property type="project" value="TreeGrafter"/>
</dbReference>
<evidence type="ECO:0000313" key="2">
    <source>
        <dbReference type="EMBL" id="SSD62186.1"/>
    </source>
</evidence>